<proteinExistence type="predicted"/>
<evidence type="ECO:0000313" key="3">
    <source>
        <dbReference type="Proteomes" id="UP000290407"/>
    </source>
</evidence>
<dbReference type="Proteomes" id="UP000290407">
    <property type="component" value="Unassembled WGS sequence"/>
</dbReference>
<gene>
    <name evidence="2" type="ORF">EQG79_30135</name>
</gene>
<dbReference type="Pfam" id="PF20605">
    <property type="entry name" value="Antitox_RHH"/>
    <property type="match status" value="1"/>
</dbReference>
<keyword evidence="3" id="KW-1185">Reference proteome</keyword>
<dbReference type="AlphaFoldDB" id="A0A4Q2UC55"/>
<dbReference type="InterPro" id="IPR046765">
    <property type="entry name" value="Antitox_RHH"/>
</dbReference>
<sequence>MSKKDQTPLDAGKDAFLKKFSEPAKPILTQVVPVEPAKPAKTPLKELDHFNLYTDKTTGKKLRLLKVETGLSVQDLLTEAVTDLLAKYKQG</sequence>
<reference evidence="2 3" key="1">
    <citation type="submission" date="2019-01" db="EMBL/GenBank/DDBJ databases">
        <title>Spirosoma flava sp. nov., a propanil-degrading bacterium isolated from herbicide-contaminated soil.</title>
        <authorList>
            <person name="Zhang L."/>
            <person name="Jiang J.-D."/>
        </authorList>
    </citation>
    <scope>NUCLEOTIDE SEQUENCE [LARGE SCALE GENOMIC DNA]</scope>
    <source>
        <strain evidence="2 3">TY50</strain>
    </source>
</reference>
<dbReference type="EMBL" id="SBLB01000016">
    <property type="protein sequence ID" value="RYC66336.1"/>
    <property type="molecule type" value="Genomic_DNA"/>
</dbReference>
<accession>A0A4Q2UC55</accession>
<feature type="domain" description="Antitoxin-like ribbon-helix-helix" evidence="1">
    <location>
        <begin position="60"/>
        <end position="90"/>
    </location>
</feature>
<protein>
    <recommendedName>
        <fullName evidence="1">Antitoxin-like ribbon-helix-helix domain-containing protein</fullName>
    </recommendedName>
</protein>
<dbReference type="RefSeq" id="WP_129606875.1">
    <property type="nucleotide sequence ID" value="NZ_SBLB01000016.1"/>
</dbReference>
<evidence type="ECO:0000313" key="2">
    <source>
        <dbReference type="EMBL" id="RYC66336.1"/>
    </source>
</evidence>
<organism evidence="2 3">
    <name type="scientific">Spirosoma sordidisoli</name>
    <dbReference type="NCBI Taxonomy" id="2502893"/>
    <lineage>
        <taxon>Bacteria</taxon>
        <taxon>Pseudomonadati</taxon>
        <taxon>Bacteroidota</taxon>
        <taxon>Cytophagia</taxon>
        <taxon>Cytophagales</taxon>
        <taxon>Cytophagaceae</taxon>
        <taxon>Spirosoma</taxon>
    </lineage>
</organism>
<comment type="caution">
    <text evidence="2">The sequence shown here is derived from an EMBL/GenBank/DDBJ whole genome shotgun (WGS) entry which is preliminary data.</text>
</comment>
<evidence type="ECO:0000259" key="1">
    <source>
        <dbReference type="Pfam" id="PF20605"/>
    </source>
</evidence>
<name>A0A4Q2UC55_9BACT</name>